<comment type="caution">
    <text evidence="1">The sequence shown here is derived from an EMBL/GenBank/DDBJ whole genome shotgun (WGS) entry which is preliminary data.</text>
</comment>
<gene>
    <name evidence="1" type="ORF">DV515_00014419</name>
</gene>
<organism evidence="1 2">
    <name type="scientific">Chloebia gouldiae</name>
    <name type="common">Gouldian finch</name>
    <name type="synonym">Erythrura gouldiae</name>
    <dbReference type="NCBI Taxonomy" id="44316"/>
    <lineage>
        <taxon>Eukaryota</taxon>
        <taxon>Metazoa</taxon>
        <taxon>Chordata</taxon>
        <taxon>Craniata</taxon>
        <taxon>Vertebrata</taxon>
        <taxon>Euteleostomi</taxon>
        <taxon>Archelosauria</taxon>
        <taxon>Archosauria</taxon>
        <taxon>Dinosauria</taxon>
        <taxon>Saurischia</taxon>
        <taxon>Theropoda</taxon>
        <taxon>Coelurosauria</taxon>
        <taxon>Aves</taxon>
        <taxon>Neognathae</taxon>
        <taxon>Neoaves</taxon>
        <taxon>Telluraves</taxon>
        <taxon>Australaves</taxon>
        <taxon>Passeriformes</taxon>
        <taxon>Passeroidea</taxon>
        <taxon>Passeridae</taxon>
        <taxon>Chloebia</taxon>
    </lineage>
</organism>
<dbReference type="EMBL" id="QUSF01000122">
    <property type="protein sequence ID" value="RLV90512.1"/>
    <property type="molecule type" value="Genomic_DNA"/>
</dbReference>
<sequence>MSGKTWKSFPALALRCPHRILFLFHVHSSFAFVESPSSLFPLLVQLSCSRAVLCPWGHQMGSKCVLQQPSDAWRCHQDWLSLCREFQGCCHSRDLWKLGSGESWNLGTTTQTPDGLGAADVAQGVCLPSFLLALPKDAVLDQPLSHRWDANLPSQIPPSQWLCCASPSSCWHNRKIPVQP</sequence>
<accession>A0A3L8RYG1</accession>
<dbReference type="AlphaFoldDB" id="A0A3L8RYG1"/>
<evidence type="ECO:0000313" key="1">
    <source>
        <dbReference type="EMBL" id="RLV90512.1"/>
    </source>
</evidence>
<protein>
    <submittedName>
        <fullName evidence="1">Uncharacterized protein</fullName>
    </submittedName>
</protein>
<dbReference type="Proteomes" id="UP000276834">
    <property type="component" value="Unassembled WGS sequence"/>
</dbReference>
<reference evidence="1 2" key="1">
    <citation type="journal article" date="2018" name="Proc. R. Soc. B">
        <title>A non-coding region near Follistatin controls head colour polymorphism in the Gouldian finch.</title>
        <authorList>
            <person name="Toomey M.B."/>
            <person name="Marques C.I."/>
            <person name="Andrade P."/>
            <person name="Araujo P.M."/>
            <person name="Sabatino S."/>
            <person name="Gazda M.A."/>
            <person name="Afonso S."/>
            <person name="Lopes R.J."/>
            <person name="Corbo J.C."/>
            <person name="Carneiro M."/>
        </authorList>
    </citation>
    <scope>NUCLEOTIDE SEQUENCE [LARGE SCALE GENOMIC DNA]</scope>
    <source>
        <strain evidence="1">Red01</strain>
        <tissue evidence="1">Muscle</tissue>
    </source>
</reference>
<evidence type="ECO:0000313" key="2">
    <source>
        <dbReference type="Proteomes" id="UP000276834"/>
    </source>
</evidence>
<proteinExistence type="predicted"/>
<keyword evidence="2" id="KW-1185">Reference proteome</keyword>
<name>A0A3L8RYG1_CHLGU</name>